<evidence type="ECO:0000259" key="5">
    <source>
        <dbReference type="Pfam" id="PF03143"/>
    </source>
</evidence>
<dbReference type="InterPro" id="IPR009001">
    <property type="entry name" value="Transl_elong_EF1A/Init_IF2_C"/>
</dbReference>
<organism evidence="6 7">
    <name type="scientific">Calycomorphotria hydatis</name>
    <dbReference type="NCBI Taxonomy" id="2528027"/>
    <lineage>
        <taxon>Bacteria</taxon>
        <taxon>Pseudomonadati</taxon>
        <taxon>Planctomycetota</taxon>
        <taxon>Planctomycetia</taxon>
        <taxon>Planctomycetales</taxon>
        <taxon>Planctomycetaceae</taxon>
        <taxon>Calycomorphotria</taxon>
    </lineage>
</organism>
<dbReference type="Gene3D" id="2.40.30.10">
    <property type="entry name" value="Translation factors"/>
    <property type="match status" value="1"/>
</dbReference>
<evidence type="ECO:0000256" key="3">
    <source>
        <dbReference type="ARBA" id="ARBA00022917"/>
    </source>
</evidence>
<evidence type="ECO:0000313" key="6">
    <source>
        <dbReference type="EMBL" id="QDT66854.1"/>
    </source>
</evidence>
<keyword evidence="2 6" id="KW-0251">Elongation factor</keyword>
<sequence length="106" mass="11663">MDFDFEANVTFLTTENGGRKGPVTSGYAPSHRIVDWTLSDGLHEYPEGVWVKPGESSSVRIKLLRPELYPGSLWIGKSFNVQEGGKVVGTGVVTRVLNNTLNKELN</sequence>
<dbReference type="KEGG" id="chya:V22_41260"/>
<gene>
    <name evidence="6" type="primary">tufA_2</name>
    <name evidence="6" type="ORF">V22_41260</name>
</gene>
<dbReference type="EMBL" id="CP036316">
    <property type="protein sequence ID" value="QDT66854.1"/>
    <property type="molecule type" value="Genomic_DNA"/>
</dbReference>
<name>A0A517TEQ6_9PLAN</name>
<dbReference type="SUPFAM" id="SSF50465">
    <property type="entry name" value="EF-Tu/eEF-1alpha/eIF2-gamma C-terminal domain"/>
    <property type="match status" value="1"/>
</dbReference>
<evidence type="ECO:0000256" key="2">
    <source>
        <dbReference type="ARBA" id="ARBA00022768"/>
    </source>
</evidence>
<evidence type="ECO:0000256" key="4">
    <source>
        <dbReference type="ARBA" id="ARBA00023134"/>
    </source>
</evidence>
<dbReference type="InterPro" id="IPR004160">
    <property type="entry name" value="Transl_elong_EFTu/EF1A_C"/>
</dbReference>
<dbReference type="GO" id="GO:0003746">
    <property type="term" value="F:translation elongation factor activity"/>
    <property type="evidence" value="ECO:0007669"/>
    <property type="project" value="UniProtKB-KW"/>
</dbReference>
<keyword evidence="3" id="KW-0648">Protein biosynthesis</keyword>
<evidence type="ECO:0000313" key="7">
    <source>
        <dbReference type="Proteomes" id="UP000319976"/>
    </source>
</evidence>
<keyword evidence="1" id="KW-0547">Nucleotide-binding</keyword>
<keyword evidence="7" id="KW-1185">Reference proteome</keyword>
<dbReference type="Proteomes" id="UP000319976">
    <property type="component" value="Chromosome"/>
</dbReference>
<keyword evidence="4" id="KW-0342">GTP-binding</keyword>
<dbReference type="Pfam" id="PF03143">
    <property type="entry name" value="GTP_EFTU_D3"/>
    <property type="match status" value="1"/>
</dbReference>
<feature type="domain" description="Translation elongation factor EFTu/EF1A C-terminal" evidence="5">
    <location>
        <begin position="4"/>
        <end position="96"/>
    </location>
</feature>
<proteinExistence type="predicted"/>
<dbReference type="AlphaFoldDB" id="A0A517TEQ6"/>
<accession>A0A517TEQ6</accession>
<dbReference type="GO" id="GO:0005525">
    <property type="term" value="F:GTP binding"/>
    <property type="evidence" value="ECO:0007669"/>
    <property type="project" value="UniProtKB-KW"/>
</dbReference>
<dbReference type="RefSeq" id="WP_390621087.1">
    <property type="nucleotide sequence ID" value="NZ_CP036316.1"/>
</dbReference>
<reference evidence="6 7" key="1">
    <citation type="submission" date="2019-02" db="EMBL/GenBank/DDBJ databases">
        <title>Deep-cultivation of Planctomycetes and their phenomic and genomic characterization uncovers novel biology.</title>
        <authorList>
            <person name="Wiegand S."/>
            <person name="Jogler M."/>
            <person name="Boedeker C."/>
            <person name="Pinto D."/>
            <person name="Vollmers J."/>
            <person name="Rivas-Marin E."/>
            <person name="Kohn T."/>
            <person name="Peeters S.H."/>
            <person name="Heuer A."/>
            <person name="Rast P."/>
            <person name="Oberbeckmann S."/>
            <person name="Bunk B."/>
            <person name="Jeske O."/>
            <person name="Meyerdierks A."/>
            <person name="Storesund J.E."/>
            <person name="Kallscheuer N."/>
            <person name="Luecker S."/>
            <person name="Lage O.M."/>
            <person name="Pohl T."/>
            <person name="Merkel B.J."/>
            <person name="Hornburger P."/>
            <person name="Mueller R.-W."/>
            <person name="Bruemmer F."/>
            <person name="Labrenz M."/>
            <person name="Spormann A.M."/>
            <person name="Op den Camp H."/>
            <person name="Overmann J."/>
            <person name="Amann R."/>
            <person name="Jetten M.S.M."/>
            <person name="Mascher T."/>
            <person name="Medema M.H."/>
            <person name="Devos D.P."/>
            <person name="Kaster A.-K."/>
            <person name="Ovreas L."/>
            <person name="Rohde M."/>
            <person name="Galperin M.Y."/>
            <person name="Jogler C."/>
        </authorList>
    </citation>
    <scope>NUCLEOTIDE SEQUENCE [LARGE SCALE GENOMIC DNA]</scope>
    <source>
        <strain evidence="6 7">V22</strain>
    </source>
</reference>
<evidence type="ECO:0000256" key="1">
    <source>
        <dbReference type="ARBA" id="ARBA00022741"/>
    </source>
</evidence>
<protein>
    <submittedName>
        <fullName evidence="6">Elongation factor Tu</fullName>
    </submittedName>
</protein>